<keyword evidence="1 2" id="KW-0663">Pyridoxal phosphate</keyword>
<organism evidence="6 7">
    <name type="scientific">Pseudonocardia alni</name>
    <name type="common">Amycolata alni</name>
    <dbReference type="NCBI Taxonomy" id="33907"/>
    <lineage>
        <taxon>Bacteria</taxon>
        <taxon>Bacillati</taxon>
        <taxon>Actinomycetota</taxon>
        <taxon>Actinomycetes</taxon>
        <taxon>Pseudonocardiales</taxon>
        <taxon>Pseudonocardiaceae</taxon>
        <taxon>Pseudonocardia</taxon>
    </lineage>
</organism>
<evidence type="ECO:0000256" key="1">
    <source>
        <dbReference type="ARBA" id="ARBA00022898"/>
    </source>
</evidence>
<evidence type="ECO:0000313" key="7">
    <source>
        <dbReference type="Proteomes" id="UP000232453"/>
    </source>
</evidence>
<dbReference type="RefSeq" id="WP_073573919.1">
    <property type="nucleotide sequence ID" value="NZ_BAAAJZ010000013.1"/>
</dbReference>
<feature type="domain" description="Alanine racemase N-terminal" evidence="5">
    <location>
        <begin position="22"/>
        <end position="247"/>
    </location>
</feature>
<dbReference type="AlphaFoldDB" id="A0AA44ZS06"/>
<dbReference type="HAMAP" id="MF_02087">
    <property type="entry name" value="PLP_homeostasis"/>
    <property type="match status" value="1"/>
</dbReference>
<dbReference type="NCBIfam" id="TIGR00044">
    <property type="entry name" value="YggS family pyridoxal phosphate-dependent enzyme"/>
    <property type="match status" value="1"/>
</dbReference>
<dbReference type="GeneID" id="98050796"/>
<evidence type="ECO:0000256" key="3">
    <source>
        <dbReference type="PIRSR" id="PIRSR004848-1"/>
    </source>
</evidence>
<dbReference type="CDD" id="cd00635">
    <property type="entry name" value="PLPDE_III_YBL036c_like"/>
    <property type="match status" value="1"/>
</dbReference>
<sequence>MDAVSDPRTPTADRVGELTDRLAAVRERVAEACRAAGRDPSEVGLLAVTKTIPAADVAALVDLGLDAFAENRAQEAASKVDEVRALRPDASPDWFFVGGLQRNKVRTVLPWVTRIDSVDSPRLARAIDKEVAKARDAGERGGPLPVLVQYSVDGDADRGGVAPEGLVELTDLVTELPGLELAGLMAVAPLGWEPDAAFERIAEAHRETVGRHPGATVLSAGMSGDLESAIGHGSTVVRVGTALVGDRRIASE</sequence>
<dbReference type="Pfam" id="PF01168">
    <property type="entry name" value="Ala_racemase_N"/>
    <property type="match status" value="1"/>
</dbReference>
<dbReference type="InterPro" id="IPR011078">
    <property type="entry name" value="PyrdxlP_homeostasis"/>
</dbReference>
<dbReference type="GO" id="GO:0030170">
    <property type="term" value="F:pyridoxal phosphate binding"/>
    <property type="evidence" value="ECO:0007669"/>
    <property type="project" value="UniProtKB-UniRule"/>
</dbReference>
<accession>A0AA44ZS06</accession>
<name>A0AA44ZS06_PSEA5</name>
<dbReference type="Gene3D" id="3.20.20.10">
    <property type="entry name" value="Alanine racemase"/>
    <property type="match status" value="1"/>
</dbReference>
<comment type="similarity">
    <text evidence="2 4">Belongs to the pyridoxal phosphate-binding protein YggS/PROSC family.</text>
</comment>
<dbReference type="InterPro" id="IPR001608">
    <property type="entry name" value="Ala_racemase_N"/>
</dbReference>
<evidence type="ECO:0000256" key="4">
    <source>
        <dbReference type="RuleBase" id="RU004514"/>
    </source>
</evidence>
<reference evidence="6 7" key="1">
    <citation type="submission" date="2017-11" db="EMBL/GenBank/DDBJ databases">
        <title>Sequencing the genomes of 1000 actinobacteria strains.</title>
        <authorList>
            <person name="Klenk H.-P."/>
        </authorList>
    </citation>
    <scope>NUCLEOTIDE SEQUENCE [LARGE SCALE GENOMIC DNA]</scope>
    <source>
        <strain evidence="6 7">DSM 44104</strain>
    </source>
</reference>
<dbReference type="PIRSF" id="PIRSF004848">
    <property type="entry name" value="YBL036c_PLPDEIII"/>
    <property type="match status" value="1"/>
</dbReference>
<comment type="function">
    <text evidence="2">Pyridoxal 5'-phosphate (PLP)-binding protein, which is involved in PLP homeostasis.</text>
</comment>
<evidence type="ECO:0000256" key="2">
    <source>
        <dbReference type="HAMAP-Rule" id="MF_02087"/>
    </source>
</evidence>
<gene>
    <name evidence="6" type="ORF">ATL51_5298</name>
</gene>
<comment type="cofactor">
    <cofactor evidence="3">
        <name>pyridoxal 5'-phosphate</name>
        <dbReference type="ChEBI" id="CHEBI:597326"/>
    </cofactor>
</comment>
<dbReference type="InterPro" id="IPR029066">
    <property type="entry name" value="PLP-binding_barrel"/>
</dbReference>
<evidence type="ECO:0000259" key="5">
    <source>
        <dbReference type="Pfam" id="PF01168"/>
    </source>
</evidence>
<evidence type="ECO:0000313" key="6">
    <source>
        <dbReference type="EMBL" id="PKB33532.1"/>
    </source>
</evidence>
<dbReference type="PANTHER" id="PTHR10146">
    <property type="entry name" value="PROLINE SYNTHETASE CO-TRANSCRIBED BACTERIAL HOMOLOG PROTEIN"/>
    <property type="match status" value="1"/>
</dbReference>
<protein>
    <recommendedName>
        <fullName evidence="2">Pyridoxal phosphate homeostasis protein</fullName>
        <shortName evidence="2">PLP homeostasis protein</shortName>
    </recommendedName>
</protein>
<dbReference type="PANTHER" id="PTHR10146:SF14">
    <property type="entry name" value="PYRIDOXAL PHOSPHATE HOMEOSTASIS PROTEIN"/>
    <property type="match status" value="1"/>
</dbReference>
<comment type="caution">
    <text evidence="6">The sequence shown here is derived from an EMBL/GenBank/DDBJ whole genome shotgun (WGS) entry which is preliminary data.</text>
</comment>
<dbReference type="SUPFAM" id="SSF51419">
    <property type="entry name" value="PLP-binding barrel"/>
    <property type="match status" value="1"/>
</dbReference>
<feature type="modified residue" description="N6-(pyridoxal phosphate)lysine" evidence="2 3">
    <location>
        <position position="50"/>
    </location>
</feature>
<dbReference type="EMBL" id="PHUJ01000003">
    <property type="protein sequence ID" value="PKB33532.1"/>
    <property type="molecule type" value="Genomic_DNA"/>
</dbReference>
<dbReference type="Proteomes" id="UP000232453">
    <property type="component" value="Unassembled WGS sequence"/>
</dbReference>
<proteinExistence type="inferred from homology"/>